<proteinExistence type="predicted"/>
<gene>
    <name evidence="1" type="ORF">V5799_007454</name>
</gene>
<accession>A0AAQ4FG12</accession>
<reference evidence="1 2" key="1">
    <citation type="journal article" date="2023" name="Arcadia Sci">
        <title>De novo assembly of a long-read Amblyomma americanum tick genome.</title>
        <authorList>
            <person name="Chou S."/>
            <person name="Poskanzer K.E."/>
            <person name="Rollins M."/>
            <person name="Thuy-Boun P.S."/>
        </authorList>
    </citation>
    <scope>NUCLEOTIDE SEQUENCE [LARGE SCALE GENOMIC DNA]</scope>
    <source>
        <strain evidence="1">F_SG_1</strain>
        <tissue evidence="1">Salivary glands</tissue>
    </source>
</reference>
<sequence length="55" mass="6151">MGTIMKQILQAFFPGKCYDEIIVRHNFSNELFPLDCLKLALSKCLGYGIIVGSTL</sequence>
<evidence type="ECO:0000313" key="1">
    <source>
        <dbReference type="EMBL" id="KAK8786179.1"/>
    </source>
</evidence>
<evidence type="ECO:0000313" key="2">
    <source>
        <dbReference type="Proteomes" id="UP001321473"/>
    </source>
</evidence>
<keyword evidence="2" id="KW-1185">Reference proteome</keyword>
<dbReference type="EMBL" id="JARKHS020002917">
    <property type="protein sequence ID" value="KAK8786179.1"/>
    <property type="molecule type" value="Genomic_DNA"/>
</dbReference>
<protein>
    <submittedName>
        <fullName evidence="1">Uncharacterized protein</fullName>
    </submittedName>
</protein>
<dbReference type="Proteomes" id="UP001321473">
    <property type="component" value="Unassembled WGS sequence"/>
</dbReference>
<comment type="caution">
    <text evidence="1">The sequence shown here is derived from an EMBL/GenBank/DDBJ whole genome shotgun (WGS) entry which is preliminary data.</text>
</comment>
<organism evidence="1 2">
    <name type="scientific">Amblyomma americanum</name>
    <name type="common">Lone star tick</name>
    <dbReference type="NCBI Taxonomy" id="6943"/>
    <lineage>
        <taxon>Eukaryota</taxon>
        <taxon>Metazoa</taxon>
        <taxon>Ecdysozoa</taxon>
        <taxon>Arthropoda</taxon>
        <taxon>Chelicerata</taxon>
        <taxon>Arachnida</taxon>
        <taxon>Acari</taxon>
        <taxon>Parasitiformes</taxon>
        <taxon>Ixodida</taxon>
        <taxon>Ixodoidea</taxon>
        <taxon>Ixodidae</taxon>
        <taxon>Amblyomminae</taxon>
        <taxon>Amblyomma</taxon>
    </lineage>
</organism>
<name>A0AAQ4FG12_AMBAM</name>
<dbReference type="AlphaFoldDB" id="A0AAQ4FG12"/>
<feature type="non-terminal residue" evidence="1">
    <location>
        <position position="55"/>
    </location>
</feature>